<dbReference type="GO" id="GO:0005634">
    <property type="term" value="C:nucleus"/>
    <property type="evidence" value="ECO:0007669"/>
    <property type="project" value="UniProtKB-SubCell"/>
</dbReference>
<evidence type="ECO:0000256" key="3">
    <source>
        <dbReference type="ARBA" id="ARBA00022763"/>
    </source>
</evidence>
<evidence type="ECO:0000256" key="4">
    <source>
        <dbReference type="ARBA" id="ARBA00022840"/>
    </source>
</evidence>
<keyword evidence="8" id="KW-1185">Reference proteome</keyword>
<dbReference type="GO" id="GO:0006281">
    <property type="term" value="P:DNA repair"/>
    <property type="evidence" value="ECO:0007669"/>
    <property type="project" value="InterPro"/>
</dbReference>
<dbReference type="PANTHER" id="PTHR12172">
    <property type="entry name" value="CELL CYCLE CHECKPOINT PROTEIN RAD17"/>
    <property type="match status" value="1"/>
</dbReference>
<evidence type="ECO:0000256" key="5">
    <source>
        <dbReference type="ARBA" id="ARBA00023242"/>
    </source>
</evidence>
<dbReference type="AlphaFoldDB" id="A0A6A3AIJ0"/>
<evidence type="ECO:0000313" key="7">
    <source>
        <dbReference type="EMBL" id="KAE8704400.1"/>
    </source>
</evidence>
<keyword evidence="2" id="KW-0547">Nucleotide-binding</keyword>
<evidence type="ECO:0000256" key="6">
    <source>
        <dbReference type="ARBA" id="ARBA00023306"/>
    </source>
</evidence>
<dbReference type="GO" id="GO:0033314">
    <property type="term" value="P:mitotic DNA replication checkpoint signaling"/>
    <property type="evidence" value="ECO:0007669"/>
    <property type="project" value="TreeGrafter"/>
</dbReference>
<keyword evidence="5" id="KW-0539">Nucleus</keyword>
<organism evidence="7 8">
    <name type="scientific">Hibiscus syriacus</name>
    <name type="common">Rose of Sharon</name>
    <dbReference type="NCBI Taxonomy" id="106335"/>
    <lineage>
        <taxon>Eukaryota</taxon>
        <taxon>Viridiplantae</taxon>
        <taxon>Streptophyta</taxon>
        <taxon>Embryophyta</taxon>
        <taxon>Tracheophyta</taxon>
        <taxon>Spermatophyta</taxon>
        <taxon>Magnoliopsida</taxon>
        <taxon>eudicotyledons</taxon>
        <taxon>Gunneridae</taxon>
        <taxon>Pentapetalae</taxon>
        <taxon>rosids</taxon>
        <taxon>malvids</taxon>
        <taxon>Malvales</taxon>
        <taxon>Malvaceae</taxon>
        <taxon>Malvoideae</taxon>
        <taxon>Hibiscus</taxon>
    </lineage>
</organism>
<accession>A0A6A3AIJ0</accession>
<keyword evidence="6" id="KW-0131">Cell cycle</keyword>
<comment type="subcellular location">
    <subcellularLocation>
        <location evidence="1">Nucleus</location>
    </subcellularLocation>
</comment>
<dbReference type="Proteomes" id="UP000436088">
    <property type="component" value="Unassembled WGS sequence"/>
</dbReference>
<comment type="caution">
    <text evidence="7">The sequence shown here is derived from an EMBL/GenBank/DDBJ whole genome shotgun (WGS) entry which is preliminary data.</text>
</comment>
<dbReference type="GO" id="GO:0003682">
    <property type="term" value="F:chromatin binding"/>
    <property type="evidence" value="ECO:0007669"/>
    <property type="project" value="TreeGrafter"/>
</dbReference>
<dbReference type="PANTHER" id="PTHR12172:SF1">
    <property type="entry name" value="P-LOOP CONTAINING NUCLEOSIDE TRIPHOSPHATE HYDROLASES SUPERFAMILY PROTEIN"/>
    <property type="match status" value="1"/>
</dbReference>
<keyword evidence="3" id="KW-0227">DNA damage</keyword>
<dbReference type="GO" id="GO:0000077">
    <property type="term" value="P:DNA damage checkpoint signaling"/>
    <property type="evidence" value="ECO:0007669"/>
    <property type="project" value="TreeGrafter"/>
</dbReference>
<keyword evidence="4" id="KW-0067">ATP-binding</keyword>
<protein>
    <submittedName>
        <fullName evidence="7">Adenine nucleotide alpha hydrolases-like superfamily protein</fullName>
    </submittedName>
</protein>
<evidence type="ECO:0000256" key="2">
    <source>
        <dbReference type="ARBA" id="ARBA00022741"/>
    </source>
</evidence>
<name>A0A6A3AIJ0_HIBSY</name>
<dbReference type="GO" id="GO:0003689">
    <property type="term" value="F:DNA clamp loader activity"/>
    <property type="evidence" value="ECO:0007669"/>
    <property type="project" value="TreeGrafter"/>
</dbReference>
<evidence type="ECO:0000313" key="8">
    <source>
        <dbReference type="Proteomes" id="UP000436088"/>
    </source>
</evidence>
<proteinExistence type="predicted"/>
<evidence type="ECO:0000256" key="1">
    <source>
        <dbReference type="ARBA" id="ARBA00004123"/>
    </source>
</evidence>
<dbReference type="InterPro" id="IPR004582">
    <property type="entry name" value="Checkpoint_prot_Rad17_Rad24"/>
</dbReference>
<dbReference type="GO" id="GO:0005524">
    <property type="term" value="F:ATP binding"/>
    <property type="evidence" value="ECO:0007669"/>
    <property type="project" value="UniProtKB-KW"/>
</dbReference>
<dbReference type="GO" id="GO:0016787">
    <property type="term" value="F:hydrolase activity"/>
    <property type="evidence" value="ECO:0007669"/>
    <property type="project" value="UniProtKB-KW"/>
</dbReference>
<sequence>MLSKNLSIYDCDEFINPLDVVGDFYNSSGTPVSFSRRAPKNKSNVVMSSDFEDEQFNIHPSLVPGKNVSCGLFIKEDCRLLSHSPNIQNSLSPPRYLVLCSQAEKCEGGGFHCSETSNDLEMETCKSLDVSYVPESSFVPETEIGNGMELSSRTVSYANVAETTEVSVSCELSEDLIPVEVNNSCESIHKLVNTSDMLDGTCSSTAEASHEEVENSQAEYDEAAPSGHAVMDECRRMNFTKKSFSMCKLKNGATTDLVHESWRKLRDSHADIKKYVDLKPKDTTEILKFTSSMSDLISQADLLLSKCQIQDSFEQSKIPSRDSNAFSWCDEQLQMVDTVSQHGFCLYAKDIDAIGSKIGFECRVDLSQEMLSSSARAMAFGRLLEHDARASSTSVDGKRLETSLSKHELAVRRYRVVIFPKPSLGCISCMREVKPCLLDILRSIVPSRLYLALKGAACHEYISSLGCISRSEASRLSVGKGLTGRRSRRGAHHYLSTGALTLSPEDVSLITNETDMVIFKVSGLGLKQLPWIISMELKKSRTELPTKHNIIRQSADVKY</sequence>
<dbReference type="EMBL" id="VEPZ02000993">
    <property type="protein sequence ID" value="KAE8704400.1"/>
    <property type="molecule type" value="Genomic_DNA"/>
</dbReference>
<reference evidence="7" key="1">
    <citation type="submission" date="2019-09" db="EMBL/GenBank/DDBJ databases">
        <title>Draft genome information of white flower Hibiscus syriacus.</title>
        <authorList>
            <person name="Kim Y.-M."/>
        </authorList>
    </citation>
    <scope>NUCLEOTIDE SEQUENCE [LARGE SCALE GENOMIC DNA]</scope>
    <source>
        <strain evidence="7">YM2019G1</strain>
    </source>
</reference>
<gene>
    <name evidence="7" type="ORF">F3Y22_tig00110457pilonHSYRG00094</name>
</gene>